<keyword evidence="1" id="KW-0238">DNA-binding</keyword>
<dbReference type="Proteomes" id="UP000266861">
    <property type="component" value="Unassembled WGS sequence"/>
</dbReference>
<dbReference type="Pfam" id="PF07282">
    <property type="entry name" value="Cas12f1-like_TNB"/>
    <property type="match status" value="1"/>
</dbReference>
<accession>A0A397JBR1</accession>
<dbReference type="PANTHER" id="PTHR36172:SF1">
    <property type="entry name" value="RESOLVASE-RELATED"/>
    <property type="match status" value="1"/>
</dbReference>
<dbReference type="OrthoDB" id="5593787at2759"/>
<evidence type="ECO:0000313" key="3">
    <source>
        <dbReference type="EMBL" id="RHZ82200.1"/>
    </source>
</evidence>
<dbReference type="InterPro" id="IPR010095">
    <property type="entry name" value="Cas12f1-like_TNB"/>
</dbReference>
<gene>
    <name evidence="3" type="ORF">Glove_112g26</name>
</gene>
<organism evidence="3 4">
    <name type="scientific">Diversispora epigaea</name>
    <dbReference type="NCBI Taxonomy" id="1348612"/>
    <lineage>
        <taxon>Eukaryota</taxon>
        <taxon>Fungi</taxon>
        <taxon>Fungi incertae sedis</taxon>
        <taxon>Mucoromycota</taxon>
        <taxon>Glomeromycotina</taxon>
        <taxon>Glomeromycetes</taxon>
        <taxon>Diversisporales</taxon>
        <taxon>Diversisporaceae</taxon>
        <taxon>Diversispora</taxon>
    </lineage>
</organism>
<sequence length="331" mass="38854">MDKVPYEVLDHAISDAIQARDEIITRNKENQCQHHVLHFRSKKNDHQTITIRAQYCREPLRFYIRLLYNKKLLAVDPNHPRHKMKLPFYHEHRRRNHGWPNEIGKVKMDSKLIYERKLGYWTFVWVHGKSIRENQVKEIHIAAIDPGVRTFLTWYSPTVGHGNIGDNDINCVFRLCFALDAFISRTTRALAKKRNSFKCTQARMRRHIQNLVDEVHKKTALWLTKTFDIIVLPKFNSVQMPHKQKRKINSKTVRKMMSWAHARFRNRLLSKAEEFGKIVITSVSEAYTSKTCSRCGYIKRNLGGNKVFRCDGYGLQINRDLNGALDGALVM</sequence>
<dbReference type="PANTHER" id="PTHR36172">
    <property type="match status" value="1"/>
</dbReference>
<feature type="domain" description="Cas12f1-like TNB" evidence="2">
    <location>
        <begin position="261"/>
        <end position="325"/>
    </location>
</feature>
<dbReference type="EMBL" id="PQFF01000104">
    <property type="protein sequence ID" value="RHZ82200.1"/>
    <property type="molecule type" value="Genomic_DNA"/>
</dbReference>
<name>A0A397JBR1_9GLOM</name>
<dbReference type="AlphaFoldDB" id="A0A397JBR1"/>
<protein>
    <recommendedName>
        <fullName evidence="2">Cas12f1-like TNB domain-containing protein</fullName>
    </recommendedName>
</protein>
<reference evidence="3 4" key="1">
    <citation type="submission" date="2018-08" db="EMBL/GenBank/DDBJ databases">
        <title>Genome and evolution of the arbuscular mycorrhizal fungus Diversispora epigaea (formerly Glomus versiforme) and its bacterial endosymbionts.</title>
        <authorList>
            <person name="Sun X."/>
            <person name="Fei Z."/>
            <person name="Harrison M."/>
        </authorList>
    </citation>
    <scope>NUCLEOTIDE SEQUENCE [LARGE SCALE GENOMIC DNA]</scope>
    <source>
        <strain evidence="3 4">IT104</strain>
    </source>
</reference>
<dbReference type="GO" id="GO:0003677">
    <property type="term" value="F:DNA binding"/>
    <property type="evidence" value="ECO:0007669"/>
    <property type="project" value="UniProtKB-KW"/>
</dbReference>
<evidence type="ECO:0000256" key="1">
    <source>
        <dbReference type="ARBA" id="ARBA00023125"/>
    </source>
</evidence>
<proteinExistence type="predicted"/>
<dbReference type="InterPro" id="IPR051491">
    <property type="entry name" value="Recombinase/Transposase-rel"/>
</dbReference>
<evidence type="ECO:0000259" key="2">
    <source>
        <dbReference type="Pfam" id="PF07282"/>
    </source>
</evidence>
<comment type="caution">
    <text evidence="3">The sequence shown here is derived from an EMBL/GenBank/DDBJ whole genome shotgun (WGS) entry which is preliminary data.</text>
</comment>
<dbReference type="STRING" id="1348612.A0A397JBR1"/>
<keyword evidence="4" id="KW-1185">Reference proteome</keyword>
<evidence type="ECO:0000313" key="4">
    <source>
        <dbReference type="Proteomes" id="UP000266861"/>
    </source>
</evidence>